<name>A0A1R3FX87_9ROSI</name>
<dbReference type="AlphaFoldDB" id="A0A1R3FX87"/>
<evidence type="ECO:0000313" key="3">
    <source>
        <dbReference type="Proteomes" id="UP000187203"/>
    </source>
</evidence>
<feature type="region of interest" description="Disordered" evidence="1">
    <location>
        <begin position="22"/>
        <end position="41"/>
    </location>
</feature>
<gene>
    <name evidence="2" type="ORF">COLO4_38067</name>
</gene>
<sequence length="41" mass="4388">MPPASEKHGQALLTALLPNRITTSSKSHRKHLDLALAGTKP</sequence>
<organism evidence="2 3">
    <name type="scientific">Corchorus olitorius</name>
    <dbReference type="NCBI Taxonomy" id="93759"/>
    <lineage>
        <taxon>Eukaryota</taxon>
        <taxon>Viridiplantae</taxon>
        <taxon>Streptophyta</taxon>
        <taxon>Embryophyta</taxon>
        <taxon>Tracheophyta</taxon>
        <taxon>Spermatophyta</taxon>
        <taxon>Magnoliopsida</taxon>
        <taxon>eudicotyledons</taxon>
        <taxon>Gunneridae</taxon>
        <taxon>Pentapetalae</taxon>
        <taxon>rosids</taxon>
        <taxon>malvids</taxon>
        <taxon>Malvales</taxon>
        <taxon>Malvaceae</taxon>
        <taxon>Grewioideae</taxon>
        <taxon>Apeibeae</taxon>
        <taxon>Corchorus</taxon>
    </lineage>
</organism>
<reference evidence="3" key="1">
    <citation type="submission" date="2013-09" db="EMBL/GenBank/DDBJ databases">
        <title>Corchorus olitorius genome sequencing.</title>
        <authorList>
            <person name="Alam M."/>
            <person name="Haque M.S."/>
            <person name="Islam M.S."/>
            <person name="Emdad E.M."/>
            <person name="Islam M.M."/>
            <person name="Ahmed B."/>
            <person name="Halim A."/>
            <person name="Hossen Q.M.M."/>
            <person name="Hossain M.Z."/>
            <person name="Ahmed R."/>
            <person name="Khan M.M."/>
            <person name="Islam R."/>
            <person name="Rashid M.M."/>
            <person name="Khan S.A."/>
            <person name="Rahman M.S."/>
            <person name="Alam M."/>
            <person name="Yahiya A.S."/>
            <person name="Khan M.S."/>
            <person name="Azam M.S."/>
            <person name="Haque T."/>
            <person name="Lashkar M.Z.H."/>
            <person name="Akhand A.I."/>
            <person name="Morshed G."/>
            <person name="Roy S."/>
            <person name="Uddin K.S."/>
            <person name="Rabeya T."/>
            <person name="Hossain A.S."/>
            <person name="Chowdhury A."/>
            <person name="Snigdha A.R."/>
            <person name="Mortoza M.S."/>
            <person name="Matin S.A."/>
            <person name="Hoque S.M.E."/>
            <person name="Islam M.K."/>
            <person name="Roy D.K."/>
            <person name="Haider R."/>
            <person name="Moosa M.M."/>
            <person name="Elias S.M."/>
            <person name="Hasan A.M."/>
            <person name="Jahan S."/>
            <person name="Shafiuddin M."/>
            <person name="Mahmood N."/>
            <person name="Shommy N.S."/>
        </authorList>
    </citation>
    <scope>NUCLEOTIDE SEQUENCE [LARGE SCALE GENOMIC DNA]</scope>
    <source>
        <strain evidence="3">cv. O-4</strain>
    </source>
</reference>
<evidence type="ECO:0000313" key="2">
    <source>
        <dbReference type="EMBL" id="OMO50461.1"/>
    </source>
</evidence>
<dbReference type="EMBL" id="AWUE01024549">
    <property type="protein sequence ID" value="OMO50461.1"/>
    <property type="molecule type" value="Genomic_DNA"/>
</dbReference>
<accession>A0A1R3FX87</accession>
<comment type="caution">
    <text evidence="2">The sequence shown here is derived from an EMBL/GenBank/DDBJ whole genome shotgun (WGS) entry which is preliminary data.</text>
</comment>
<evidence type="ECO:0000256" key="1">
    <source>
        <dbReference type="SAM" id="MobiDB-lite"/>
    </source>
</evidence>
<protein>
    <submittedName>
        <fullName evidence="2">Uncharacterized protein</fullName>
    </submittedName>
</protein>
<dbReference type="Proteomes" id="UP000187203">
    <property type="component" value="Unassembled WGS sequence"/>
</dbReference>
<keyword evidence="3" id="KW-1185">Reference proteome</keyword>
<proteinExistence type="predicted"/>